<dbReference type="RefSeq" id="WP_154768572.1">
    <property type="nucleotide sequence ID" value="NZ_WLYK01000003.1"/>
</dbReference>
<dbReference type="Gene3D" id="1.10.357.10">
    <property type="entry name" value="Tetracycline Repressor, domain 2"/>
    <property type="match status" value="1"/>
</dbReference>
<dbReference type="PROSITE" id="PS50977">
    <property type="entry name" value="HTH_TETR_2"/>
    <property type="match status" value="1"/>
</dbReference>
<evidence type="ECO:0000259" key="6">
    <source>
        <dbReference type="PROSITE" id="PS50977"/>
    </source>
</evidence>
<accession>A0A7K1FKB8</accession>
<gene>
    <name evidence="7" type="ORF">GIS00_11575</name>
</gene>
<feature type="region of interest" description="Disordered" evidence="5">
    <location>
        <begin position="193"/>
        <end position="212"/>
    </location>
</feature>
<dbReference type="GO" id="GO:0000976">
    <property type="term" value="F:transcription cis-regulatory region binding"/>
    <property type="evidence" value="ECO:0007669"/>
    <property type="project" value="TreeGrafter"/>
</dbReference>
<feature type="domain" description="HTH tetR-type" evidence="6">
    <location>
        <begin position="8"/>
        <end position="68"/>
    </location>
</feature>
<feature type="DNA-binding region" description="H-T-H motif" evidence="4">
    <location>
        <begin position="31"/>
        <end position="50"/>
    </location>
</feature>
<protein>
    <submittedName>
        <fullName evidence="7">TetR family transcriptional regulator</fullName>
    </submittedName>
</protein>
<dbReference type="GO" id="GO:0003700">
    <property type="term" value="F:DNA-binding transcription factor activity"/>
    <property type="evidence" value="ECO:0007669"/>
    <property type="project" value="TreeGrafter"/>
</dbReference>
<evidence type="ECO:0000313" key="8">
    <source>
        <dbReference type="Proteomes" id="UP000460221"/>
    </source>
</evidence>
<proteinExistence type="predicted"/>
<keyword evidence="2 4" id="KW-0238">DNA-binding</keyword>
<dbReference type="AlphaFoldDB" id="A0A7K1FKB8"/>
<evidence type="ECO:0000256" key="3">
    <source>
        <dbReference type="ARBA" id="ARBA00023163"/>
    </source>
</evidence>
<comment type="caution">
    <text evidence="7">The sequence shown here is derived from an EMBL/GenBank/DDBJ whole genome shotgun (WGS) entry which is preliminary data.</text>
</comment>
<dbReference type="Proteomes" id="UP000460221">
    <property type="component" value="Unassembled WGS sequence"/>
</dbReference>
<feature type="region of interest" description="Disordered" evidence="5">
    <location>
        <begin position="252"/>
        <end position="271"/>
    </location>
</feature>
<keyword evidence="8" id="KW-1185">Reference proteome</keyword>
<reference evidence="7 8" key="1">
    <citation type="submission" date="2019-11" db="EMBL/GenBank/DDBJ databases">
        <authorList>
            <person name="Jiang L.-Q."/>
        </authorList>
    </citation>
    <scope>NUCLEOTIDE SEQUENCE [LARGE SCALE GENOMIC DNA]</scope>
    <source>
        <strain evidence="7 8">YIM 132087</strain>
    </source>
</reference>
<dbReference type="InterPro" id="IPR050109">
    <property type="entry name" value="HTH-type_TetR-like_transc_reg"/>
</dbReference>
<dbReference type="EMBL" id="WLYK01000003">
    <property type="protein sequence ID" value="MTD14582.1"/>
    <property type="molecule type" value="Genomic_DNA"/>
</dbReference>
<dbReference type="InterPro" id="IPR009057">
    <property type="entry name" value="Homeodomain-like_sf"/>
</dbReference>
<dbReference type="InterPro" id="IPR001647">
    <property type="entry name" value="HTH_TetR"/>
</dbReference>
<dbReference type="PANTHER" id="PTHR30055">
    <property type="entry name" value="HTH-TYPE TRANSCRIPTIONAL REGULATOR RUTR"/>
    <property type="match status" value="1"/>
</dbReference>
<evidence type="ECO:0000256" key="1">
    <source>
        <dbReference type="ARBA" id="ARBA00023015"/>
    </source>
</evidence>
<keyword evidence="1" id="KW-0805">Transcription regulation</keyword>
<feature type="compositionally biased region" description="Polar residues" evidence="5">
    <location>
        <begin position="252"/>
        <end position="264"/>
    </location>
</feature>
<evidence type="ECO:0000256" key="4">
    <source>
        <dbReference type="PROSITE-ProRule" id="PRU00335"/>
    </source>
</evidence>
<keyword evidence="3" id="KW-0804">Transcription</keyword>
<dbReference type="PANTHER" id="PTHR30055:SF234">
    <property type="entry name" value="HTH-TYPE TRANSCRIPTIONAL REGULATOR BETI"/>
    <property type="match status" value="1"/>
</dbReference>
<organism evidence="7 8">
    <name type="scientific">Nakamurella alba</name>
    <dbReference type="NCBI Taxonomy" id="2665158"/>
    <lineage>
        <taxon>Bacteria</taxon>
        <taxon>Bacillati</taxon>
        <taxon>Actinomycetota</taxon>
        <taxon>Actinomycetes</taxon>
        <taxon>Nakamurellales</taxon>
        <taxon>Nakamurellaceae</taxon>
        <taxon>Nakamurella</taxon>
    </lineage>
</organism>
<evidence type="ECO:0000256" key="2">
    <source>
        <dbReference type="ARBA" id="ARBA00023125"/>
    </source>
</evidence>
<evidence type="ECO:0000256" key="5">
    <source>
        <dbReference type="SAM" id="MobiDB-lite"/>
    </source>
</evidence>
<dbReference type="SUPFAM" id="SSF46689">
    <property type="entry name" value="Homeodomain-like"/>
    <property type="match status" value="1"/>
</dbReference>
<dbReference type="Pfam" id="PF00440">
    <property type="entry name" value="TetR_N"/>
    <property type="match status" value="1"/>
</dbReference>
<name>A0A7K1FKB8_9ACTN</name>
<dbReference type="PRINTS" id="PR00455">
    <property type="entry name" value="HTHTETR"/>
</dbReference>
<evidence type="ECO:0000313" key="7">
    <source>
        <dbReference type="EMBL" id="MTD14582.1"/>
    </source>
</evidence>
<sequence length="271" mass="28971">MIETAGRTDTRARIVEVAARLLQEQGPVAVTTRGVAEQAGVQAPTIYRLFGDKDGLLEAVAEHVMNAFVAAKARLVADATAADVDPLDDLRDGWRTQINFGIAHPALFRLLGDPDRVRLSPAARSGREVLAARVHRLARTGRLRVSEDRAVDLIQAAGTGVIQTLLATPPDRRDPQLADEMWEAVLDRILTPDPAAADTTRGTGRTGSPASTDAAMATSVAFRALVPDLTALSAAERALIAEWLDRIVNNTSSAPAQAGTSGPTTRRRRQH</sequence>